<dbReference type="Proteomes" id="UP000034034">
    <property type="component" value="Chromosome"/>
</dbReference>
<reference evidence="2" key="1">
    <citation type="submission" date="2019-08" db="EMBL/GenBank/DDBJ databases">
        <title>Complete genome sequence of a mangrove-derived Streptomyces xiamenensis.</title>
        <authorList>
            <person name="Xu J."/>
        </authorList>
    </citation>
    <scope>NUCLEOTIDE SEQUENCE</scope>
    <source>
        <strain evidence="2">318</strain>
    </source>
</reference>
<feature type="transmembrane region" description="Helical" evidence="1">
    <location>
        <begin position="12"/>
        <end position="43"/>
    </location>
</feature>
<keyword evidence="1" id="KW-0472">Membrane</keyword>
<dbReference type="KEGG" id="sxi:SXIM_02410"/>
<accession>A0A0F7FQF5</accession>
<evidence type="ECO:0000313" key="2">
    <source>
        <dbReference type="EMBL" id="AKG41625.1"/>
    </source>
</evidence>
<protein>
    <submittedName>
        <fullName evidence="2">Uncharacterized protein</fullName>
    </submittedName>
</protein>
<keyword evidence="3" id="KW-1185">Reference proteome</keyword>
<gene>
    <name evidence="2" type="ORF">SXIM_02410</name>
</gene>
<dbReference type="AlphaFoldDB" id="A0A0F7FQF5"/>
<evidence type="ECO:0000313" key="3">
    <source>
        <dbReference type="Proteomes" id="UP000034034"/>
    </source>
</evidence>
<dbReference type="RefSeq" id="WP_158707976.1">
    <property type="nucleotide sequence ID" value="NZ_CP009922.3"/>
</dbReference>
<dbReference type="PATRIC" id="fig|408015.6.peg.269"/>
<keyword evidence="1" id="KW-1133">Transmembrane helix</keyword>
<proteinExistence type="predicted"/>
<dbReference type="HOGENOM" id="CLU_3048678_0_0_11"/>
<sequence length="54" mass="5756">MNPADIVTDAQWTLVLLFIAAPLLVLAMLLAAPFAIGGIAGLLRRRRAARSGRL</sequence>
<dbReference type="EMBL" id="CP009922">
    <property type="protein sequence ID" value="AKG41625.1"/>
    <property type="molecule type" value="Genomic_DNA"/>
</dbReference>
<name>A0A0F7FQF5_9ACTN</name>
<organism evidence="2 3">
    <name type="scientific">Streptomyces xiamenensis</name>
    <dbReference type="NCBI Taxonomy" id="408015"/>
    <lineage>
        <taxon>Bacteria</taxon>
        <taxon>Bacillati</taxon>
        <taxon>Actinomycetota</taxon>
        <taxon>Actinomycetes</taxon>
        <taxon>Kitasatosporales</taxon>
        <taxon>Streptomycetaceae</taxon>
        <taxon>Streptomyces</taxon>
    </lineage>
</organism>
<evidence type="ECO:0000256" key="1">
    <source>
        <dbReference type="SAM" id="Phobius"/>
    </source>
</evidence>
<keyword evidence="1" id="KW-0812">Transmembrane</keyword>